<sequence length="138" mass="15680">MVSGNREAEKGGEMNDKGKPTDEQSTRFFEWCGFRKFGWINWNFYCPPDKEIPDRIPVGAGVTREFQREYELPSIDGIEALGFLFKYAVPKVLEKIGRYELVVLVNNAVCAAVESGGEIAHALFWACDRVREAERVTI</sequence>
<evidence type="ECO:0000313" key="2">
    <source>
        <dbReference type="EMBL" id="KKN76486.1"/>
    </source>
</evidence>
<name>A0A0F9VSP5_9ZZZZ</name>
<dbReference type="EMBL" id="LAZR01000295">
    <property type="protein sequence ID" value="KKN76486.1"/>
    <property type="molecule type" value="Genomic_DNA"/>
</dbReference>
<evidence type="ECO:0000256" key="1">
    <source>
        <dbReference type="SAM" id="MobiDB-lite"/>
    </source>
</evidence>
<feature type="region of interest" description="Disordered" evidence="1">
    <location>
        <begin position="1"/>
        <end position="22"/>
    </location>
</feature>
<accession>A0A0F9VSP5</accession>
<gene>
    <name evidence="2" type="ORF">LCGC14_0369950</name>
</gene>
<dbReference type="AlphaFoldDB" id="A0A0F9VSP5"/>
<protein>
    <submittedName>
        <fullName evidence="2">Uncharacterized protein</fullName>
    </submittedName>
</protein>
<proteinExistence type="predicted"/>
<comment type="caution">
    <text evidence="2">The sequence shown here is derived from an EMBL/GenBank/DDBJ whole genome shotgun (WGS) entry which is preliminary data.</text>
</comment>
<organism evidence="2">
    <name type="scientific">marine sediment metagenome</name>
    <dbReference type="NCBI Taxonomy" id="412755"/>
    <lineage>
        <taxon>unclassified sequences</taxon>
        <taxon>metagenomes</taxon>
        <taxon>ecological metagenomes</taxon>
    </lineage>
</organism>
<reference evidence="2" key="1">
    <citation type="journal article" date="2015" name="Nature">
        <title>Complex archaea that bridge the gap between prokaryotes and eukaryotes.</title>
        <authorList>
            <person name="Spang A."/>
            <person name="Saw J.H."/>
            <person name="Jorgensen S.L."/>
            <person name="Zaremba-Niedzwiedzka K."/>
            <person name="Martijn J."/>
            <person name="Lind A.E."/>
            <person name="van Eijk R."/>
            <person name="Schleper C."/>
            <person name="Guy L."/>
            <person name="Ettema T.J."/>
        </authorList>
    </citation>
    <scope>NUCLEOTIDE SEQUENCE</scope>
</reference>